<sequence>MKKLATAAVLLLLGAAGLFNGIALVSDPQGGTLGLRVDMLPDWHTWDYRYAGAFVLLALGIAPLVCAAAVIVDVAGSRVFAGVVGTVAIGWAVWQWVVLEVWAPRAFLGLVVIGAVLVLGALDSVRHRSENR</sequence>
<keyword evidence="1" id="KW-1133">Transmembrane helix</keyword>
<dbReference type="EMBL" id="CP147846">
    <property type="protein sequence ID" value="WXG68559.1"/>
    <property type="molecule type" value="Genomic_DNA"/>
</dbReference>
<feature type="transmembrane region" description="Helical" evidence="1">
    <location>
        <begin position="50"/>
        <end position="72"/>
    </location>
</feature>
<keyword evidence="3" id="KW-1185">Reference proteome</keyword>
<evidence type="ECO:0000256" key="1">
    <source>
        <dbReference type="SAM" id="Phobius"/>
    </source>
</evidence>
<feature type="transmembrane region" description="Helical" evidence="1">
    <location>
        <begin position="103"/>
        <end position="122"/>
    </location>
</feature>
<evidence type="ECO:0000313" key="2">
    <source>
        <dbReference type="EMBL" id="WXG68559.1"/>
    </source>
</evidence>
<name>A0ABZ2PHC4_9NOCA</name>
<proteinExistence type="predicted"/>
<keyword evidence="1" id="KW-0472">Membrane</keyword>
<accession>A0ABZ2PHC4</accession>
<gene>
    <name evidence="2" type="ORF">WDS16_25780</name>
</gene>
<evidence type="ECO:0000313" key="3">
    <source>
        <dbReference type="Proteomes" id="UP001432000"/>
    </source>
</evidence>
<reference evidence="2 3" key="1">
    <citation type="submission" date="2024-03" db="EMBL/GenBank/DDBJ databases">
        <title>Natural products discovery in diverse microorganisms through a two-stage MS feature dereplication strategy.</title>
        <authorList>
            <person name="Zhang R."/>
        </authorList>
    </citation>
    <scope>NUCLEOTIDE SEQUENCE [LARGE SCALE GENOMIC DNA]</scope>
    <source>
        <strain evidence="2 3">18930</strain>
    </source>
</reference>
<feature type="transmembrane region" description="Helical" evidence="1">
    <location>
        <begin position="79"/>
        <end position="97"/>
    </location>
</feature>
<keyword evidence="1" id="KW-0812">Transmembrane</keyword>
<dbReference type="Proteomes" id="UP001432000">
    <property type="component" value="Chromosome"/>
</dbReference>
<organism evidence="2 3">
    <name type="scientific">Rhodococcus sovatensis</name>
    <dbReference type="NCBI Taxonomy" id="1805840"/>
    <lineage>
        <taxon>Bacteria</taxon>
        <taxon>Bacillati</taxon>
        <taxon>Actinomycetota</taxon>
        <taxon>Actinomycetes</taxon>
        <taxon>Mycobacteriales</taxon>
        <taxon>Nocardiaceae</taxon>
        <taxon>Rhodococcus</taxon>
    </lineage>
</organism>
<protein>
    <submittedName>
        <fullName evidence="2">Uncharacterized protein</fullName>
    </submittedName>
</protein>
<dbReference type="RefSeq" id="WP_338888839.1">
    <property type="nucleotide sequence ID" value="NZ_CP147846.1"/>
</dbReference>